<evidence type="ECO:0000259" key="9">
    <source>
        <dbReference type="SMART" id="SM00670"/>
    </source>
</evidence>
<dbReference type="Gene3D" id="3.40.50.1010">
    <property type="entry name" value="5'-nuclease"/>
    <property type="match status" value="1"/>
</dbReference>
<dbReference type="EC" id="3.1.-.-" evidence="8"/>
<evidence type="ECO:0000256" key="8">
    <source>
        <dbReference type="HAMAP-Rule" id="MF_00265"/>
    </source>
</evidence>
<evidence type="ECO:0000256" key="1">
    <source>
        <dbReference type="ARBA" id="ARBA00001946"/>
    </source>
</evidence>
<comment type="function">
    <text evidence="8">Toxic component of a toxin-antitoxin (TA) system. An RNase.</text>
</comment>
<feature type="binding site" evidence="8">
    <location>
        <position position="98"/>
    </location>
    <ligand>
        <name>Mg(2+)</name>
        <dbReference type="ChEBI" id="CHEBI:18420"/>
    </ligand>
</feature>
<evidence type="ECO:0000313" key="10">
    <source>
        <dbReference type="EMBL" id="GLR70773.1"/>
    </source>
</evidence>
<organism evidence="10 11">
    <name type="scientific">Agaribacter marinus</name>
    <dbReference type="NCBI Taxonomy" id="1431249"/>
    <lineage>
        <taxon>Bacteria</taxon>
        <taxon>Pseudomonadati</taxon>
        <taxon>Pseudomonadota</taxon>
        <taxon>Gammaproteobacteria</taxon>
        <taxon>Alteromonadales</taxon>
        <taxon>Alteromonadaceae</taxon>
        <taxon>Agaribacter</taxon>
    </lineage>
</organism>
<dbReference type="SMART" id="SM00670">
    <property type="entry name" value="PINc"/>
    <property type="match status" value="1"/>
</dbReference>
<dbReference type="PANTHER" id="PTHR33653">
    <property type="entry name" value="RIBONUCLEASE VAPC2"/>
    <property type="match status" value="1"/>
</dbReference>
<dbReference type="AlphaFoldDB" id="A0AA37WIA1"/>
<proteinExistence type="inferred from homology"/>
<dbReference type="GO" id="GO:0004540">
    <property type="term" value="F:RNA nuclease activity"/>
    <property type="evidence" value="ECO:0007669"/>
    <property type="project" value="InterPro"/>
</dbReference>
<dbReference type="GO" id="GO:0000287">
    <property type="term" value="F:magnesium ion binding"/>
    <property type="evidence" value="ECO:0007669"/>
    <property type="project" value="UniProtKB-UniRule"/>
</dbReference>
<keyword evidence="4 8" id="KW-0479">Metal-binding</keyword>
<evidence type="ECO:0000256" key="5">
    <source>
        <dbReference type="ARBA" id="ARBA00022801"/>
    </source>
</evidence>
<comment type="caution">
    <text evidence="10">The sequence shown here is derived from an EMBL/GenBank/DDBJ whole genome shotgun (WGS) entry which is preliminary data.</text>
</comment>
<dbReference type="RefSeq" id="WP_284217052.1">
    <property type="nucleotide sequence ID" value="NZ_BSOT01000005.1"/>
</dbReference>
<comment type="cofactor">
    <cofactor evidence="1 8">
        <name>Mg(2+)</name>
        <dbReference type="ChEBI" id="CHEBI:18420"/>
    </cofactor>
</comment>
<reference evidence="10" key="2">
    <citation type="submission" date="2023-01" db="EMBL/GenBank/DDBJ databases">
        <title>Draft genome sequence of Agaribacter marinus strain NBRC 110023.</title>
        <authorList>
            <person name="Sun Q."/>
            <person name="Mori K."/>
        </authorList>
    </citation>
    <scope>NUCLEOTIDE SEQUENCE</scope>
    <source>
        <strain evidence="10">NBRC 110023</strain>
    </source>
</reference>
<keyword evidence="8" id="KW-0800">Toxin</keyword>
<dbReference type="NCBIfam" id="NF010285">
    <property type="entry name" value="PRK13725.1"/>
    <property type="match status" value="1"/>
</dbReference>
<keyword evidence="6 8" id="KW-0460">Magnesium</keyword>
<dbReference type="InterPro" id="IPR002716">
    <property type="entry name" value="PIN_dom"/>
</dbReference>
<dbReference type="InterPro" id="IPR022907">
    <property type="entry name" value="VapC_family"/>
</dbReference>
<sequence length="133" mass="15063">MLKYMLDTNICIYVIKRKPLEVLSKFNEHSGQLAISSITLAELIHGAEKSEFVERNLRTVEDFCSRLDVLSYSEKAAAHYGSIRAGLEKKGQVIGVNDLHIAAHTRSEGLILVSNNLKEFMRVDALRTENWIM</sequence>
<dbReference type="InterPro" id="IPR029060">
    <property type="entry name" value="PIN-like_dom_sf"/>
</dbReference>
<feature type="binding site" evidence="8">
    <location>
        <position position="7"/>
    </location>
    <ligand>
        <name>Mg(2+)</name>
        <dbReference type="ChEBI" id="CHEBI:18420"/>
    </ligand>
</feature>
<evidence type="ECO:0000256" key="3">
    <source>
        <dbReference type="ARBA" id="ARBA00022722"/>
    </source>
</evidence>
<keyword evidence="11" id="KW-1185">Reference proteome</keyword>
<dbReference type="SUPFAM" id="SSF88723">
    <property type="entry name" value="PIN domain-like"/>
    <property type="match status" value="1"/>
</dbReference>
<dbReference type="EMBL" id="BSOT01000005">
    <property type="protein sequence ID" value="GLR70773.1"/>
    <property type="molecule type" value="Genomic_DNA"/>
</dbReference>
<reference evidence="10" key="1">
    <citation type="journal article" date="2014" name="Int. J. Syst. Evol. Microbiol.">
        <title>Complete genome sequence of Corynebacterium casei LMG S-19264T (=DSM 44701T), isolated from a smear-ripened cheese.</title>
        <authorList>
            <consortium name="US DOE Joint Genome Institute (JGI-PGF)"/>
            <person name="Walter F."/>
            <person name="Albersmeier A."/>
            <person name="Kalinowski J."/>
            <person name="Ruckert C."/>
        </authorList>
    </citation>
    <scope>NUCLEOTIDE SEQUENCE</scope>
    <source>
        <strain evidence="10">NBRC 110023</strain>
    </source>
</reference>
<dbReference type="InterPro" id="IPR050556">
    <property type="entry name" value="Type_II_TA_system_RNase"/>
</dbReference>
<keyword evidence="5 8" id="KW-0378">Hydrolase</keyword>
<dbReference type="GO" id="GO:0016787">
    <property type="term" value="F:hydrolase activity"/>
    <property type="evidence" value="ECO:0007669"/>
    <property type="project" value="UniProtKB-KW"/>
</dbReference>
<evidence type="ECO:0000256" key="4">
    <source>
        <dbReference type="ARBA" id="ARBA00022723"/>
    </source>
</evidence>
<dbReference type="HAMAP" id="MF_00265">
    <property type="entry name" value="VapC_Nob1"/>
    <property type="match status" value="1"/>
</dbReference>
<feature type="domain" description="PIN" evidence="9">
    <location>
        <begin position="2"/>
        <end position="121"/>
    </location>
</feature>
<evidence type="ECO:0000313" key="11">
    <source>
        <dbReference type="Proteomes" id="UP001156601"/>
    </source>
</evidence>
<name>A0AA37WIA1_9ALTE</name>
<evidence type="ECO:0000256" key="2">
    <source>
        <dbReference type="ARBA" id="ARBA00022649"/>
    </source>
</evidence>
<dbReference type="Pfam" id="PF01850">
    <property type="entry name" value="PIN"/>
    <property type="match status" value="1"/>
</dbReference>
<evidence type="ECO:0000256" key="7">
    <source>
        <dbReference type="ARBA" id="ARBA00038093"/>
    </source>
</evidence>
<evidence type="ECO:0000256" key="6">
    <source>
        <dbReference type="ARBA" id="ARBA00022842"/>
    </source>
</evidence>
<accession>A0AA37WIA1</accession>
<keyword evidence="2 8" id="KW-1277">Toxin-antitoxin system</keyword>
<protein>
    <recommendedName>
        <fullName evidence="8">Ribonuclease VapC</fullName>
        <shortName evidence="8">RNase VapC</shortName>
        <ecNumber evidence="8">3.1.-.-</ecNumber>
    </recommendedName>
    <alternativeName>
        <fullName evidence="8">Toxin VapC</fullName>
    </alternativeName>
</protein>
<dbReference type="PANTHER" id="PTHR33653:SF1">
    <property type="entry name" value="RIBONUCLEASE VAPC2"/>
    <property type="match status" value="1"/>
</dbReference>
<dbReference type="GO" id="GO:0090729">
    <property type="term" value="F:toxin activity"/>
    <property type="evidence" value="ECO:0007669"/>
    <property type="project" value="UniProtKB-KW"/>
</dbReference>
<dbReference type="CDD" id="cd18735">
    <property type="entry name" value="PIN_HiVapC1-like"/>
    <property type="match status" value="1"/>
</dbReference>
<keyword evidence="3 8" id="KW-0540">Nuclease</keyword>
<dbReference type="Proteomes" id="UP001156601">
    <property type="component" value="Unassembled WGS sequence"/>
</dbReference>
<gene>
    <name evidence="10" type="primary">vapC2</name>
    <name evidence="8" type="synonym">vapC</name>
    <name evidence="10" type="ORF">GCM10007852_16810</name>
</gene>
<comment type="similarity">
    <text evidence="7 8">Belongs to the PINc/VapC protein family.</text>
</comment>